<dbReference type="RefSeq" id="WP_301723876.1">
    <property type="nucleotide sequence ID" value="NZ_JAUJWV010000001.1"/>
</dbReference>
<dbReference type="Gene3D" id="3.40.630.30">
    <property type="match status" value="1"/>
</dbReference>
<keyword evidence="2" id="KW-0808">Transferase</keyword>
<evidence type="ECO:0000313" key="3">
    <source>
        <dbReference type="Proteomes" id="UP001172055"/>
    </source>
</evidence>
<evidence type="ECO:0000259" key="1">
    <source>
        <dbReference type="PROSITE" id="PS51186"/>
    </source>
</evidence>
<name>A0ABT8N3A3_9BACL</name>
<dbReference type="GO" id="GO:0016740">
    <property type="term" value="F:transferase activity"/>
    <property type="evidence" value="ECO:0007669"/>
    <property type="project" value="UniProtKB-KW"/>
</dbReference>
<sequence length="166" mass="18931">MSRKEGQKMQLWRNEMNEEFAKEILDWKYAKPYDFYNNDVTEEGLREMLDGSYSVLVDDNGKLVGFFCTGFSAQVPIGIEVGVYNGDGIDIGLGMKPELTGRGHGSSFFSRILELVGEKKNELPLRLTVAAFNERAIRLYEKLGFEKESEFSTSSTKFITMVQEKR</sequence>
<comment type="caution">
    <text evidence="2">The sequence shown here is derived from an EMBL/GenBank/DDBJ whole genome shotgun (WGS) entry which is preliminary data.</text>
</comment>
<dbReference type="SUPFAM" id="SSF55729">
    <property type="entry name" value="Acyl-CoA N-acyltransferases (Nat)"/>
    <property type="match status" value="1"/>
</dbReference>
<dbReference type="EC" id="2.-.-.-" evidence="2"/>
<dbReference type="PROSITE" id="PS51186">
    <property type="entry name" value="GNAT"/>
    <property type="match status" value="1"/>
</dbReference>
<keyword evidence="3" id="KW-1185">Reference proteome</keyword>
<dbReference type="Pfam" id="PF00583">
    <property type="entry name" value="Acetyltransf_1"/>
    <property type="match status" value="1"/>
</dbReference>
<organism evidence="2 3">
    <name type="scientific">Planococcus shixiaomingii</name>
    <dbReference type="NCBI Taxonomy" id="3058393"/>
    <lineage>
        <taxon>Bacteria</taxon>
        <taxon>Bacillati</taxon>
        <taxon>Bacillota</taxon>
        <taxon>Bacilli</taxon>
        <taxon>Bacillales</taxon>
        <taxon>Caryophanaceae</taxon>
        <taxon>Planococcus</taxon>
    </lineage>
</organism>
<dbReference type="Proteomes" id="UP001172055">
    <property type="component" value="Unassembled WGS sequence"/>
</dbReference>
<protein>
    <submittedName>
        <fullName evidence="2">GNAT family protein</fullName>
        <ecNumber evidence="2">2.-.-.-</ecNumber>
    </submittedName>
</protein>
<gene>
    <name evidence="2" type="ORF">QWY14_11210</name>
</gene>
<reference evidence="2 3" key="1">
    <citation type="submission" date="2023-06" db="EMBL/GenBank/DDBJ databases">
        <title>Novel species in genus Planococcus.</title>
        <authorList>
            <person name="Ning S."/>
        </authorList>
    </citation>
    <scope>NUCLEOTIDE SEQUENCE [LARGE SCALE GENOMIC DNA]</scope>
    <source>
        <strain evidence="2 3">N028</strain>
    </source>
</reference>
<feature type="domain" description="N-acetyltransferase" evidence="1">
    <location>
        <begin position="9"/>
        <end position="166"/>
    </location>
</feature>
<dbReference type="InterPro" id="IPR016181">
    <property type="entry name" value="Acyl_CoA_acyltransferase"/>
</dbReference>
<accession>A0ABT8N3A3</accession>
<proteinExistence type="predicted"/>
<evidence type="ECO:0000313" key="2">
    <source>
        <dbReference type="EMBL" id="MDN7242372.1"/>
    </source>
</evidence>
<dbReference type="EMBL" id="JAUJWV010000001">
    <property type="protein sequence ID" value="MDN7242372.1"/>
    <property type="molecule type" value="Genomic_DNA"/>
</dbReference>
<dbReference type="InterPro" id="IPR000182">
    <property type="entry name" value="GNAT_dom"/>
</dbReference>